<keyword evidence="4" id="KW-0963">Cytoplasm</keyword>
<dbReference type="Pfam" id="PF03807">
    <property type="entry name" value="F420_oxidored"/>
    <property type="match status" value="1"/>
</dbReference>
<dbReference type="GO" id="GO:0004735">
    <property type="term" value="F:pyrroline-5-carboxylate reductase activity"/>
    <property type="evidence" value="ECO:0007669"/>
    <property type="project" value="UniProtKB-UniRule"/>
</dbReference>
<evidence type="ECO:0000259" key="9">
    <source>
        <dbReference type="Pfam" id="PF14748"/>
    </source>
</evidence>
<feature type="binding site" evidence="6">
    <location>
        <position position="55"/>
    </location>
    <ligand>
        <name>NADPH</name>
        <dbReference type="ChEBI" id="CHEBI:57783"/>
    </ligand>
</feature>
<feature type="domain" description="Pyrroline-5-carboxylate reductase catalytic N-terminal" evidence="8">
    <location>
        <begin position="4"/>
        <end position="99"/>
    </location>
</feature>
<organism evidence="10 11">
    <name type="scientific">Thiomicrospira cyclica (strain DSM 14477 / JCM 11371 / ALM1)</name>
    <name type="common">Thioalkalimicrobium cyclicum</name>
    <dbReference type="NCBI Taxonomy" id="717773"/>
    <lineage>
        <taxon>Bacteria</taxon>
        <taxon>Pseudomonadati</taxon>
        <taxon>Pseudomonadota</taxon>
        <taxon>Gammaproteobacteria</taxon>
        <taxon>Thiotrichales</taxon>
        <taxon>Piscirickettsiaceae</taxon>
        <taxon>Thiomicrospira</taxon>
    </lineage>
</organism>
<dbReference type="InterPro" id="IPR053790">
    <property type="entry name" value="P5CR-like_CS"/>
</dbReference>
<dbReference type="HAMAP" id="MF_01925">
    <property type="entry name" value="P5C_reductase"/>
    <property type="match status" value="1"/>
</dbReference>
<dbReference type="Gene3D" id="1.10.3730.10">
    <property type="entry name" value="ProC C-terminal domain-like"/>
    <property type="match status" value="1"/>
</dbReference>
<dbReference type="KEGG" id="tcy:Thicy_0336"/>
<comment type="pathway">
    <text evidence="4 7">Amino-acid biosynthesis; L-proline biosynthesis; L-proline from L-glutamate 5-semialdehyde: step 1/1.</text>
</comment>
<dbReference type="EC" id="1.5.1.2" evidence="4 5"/>
<keyword evidence="4 7" id="KW-0641">Proline biosynthesis</keyword>
<dbReference type="InterPro" id="IPR000304">
    <property type="entry name" value="Pyrroline-COOH_reductase"/>
</dbReference>
<comment type="function">
    <text evidence="4">Catalyzes the reduction of 1-pyrroline-5-carboxylate (PCA) to L-proline.</text>
</comment>
<dbReference type="AlphaFoldDB" id="F6DAE6"/>
<evidence type="ECO:0000256" key="7">
    <source>
        <dbReference type="RuleBase" id="RU003903"/>
    </source>
</evidence>
<gene>
    <name evidence="4" type="primary">proC</name>
    <name evidence="10" type="ordered locus">Thicy_0336</name>
</gene>
<evidence type="ECO:0000256" key="4">
    <source>
        <dbReference type="HAMAP-Rule" id="MF_01925"/>
    </source>
</evidence>
<dbReference type="RefSeq" id="WP_013834893.1">
    <property type="nucleotide sequence ID" value="NC_015581.1"/>
</dbReference>
<evidence type="ECO:0000313" key="10">
    <source>
        <dbReference type="EMBL" id="AEG31112.1"/>
    </source>
</evidence>
<name>F6DAE6_THICA</name>
<evidence type="ECO:0000256" key="6">
    <source>
        <dbReference type="PIRSR" id="PIRSR000193-1"/>
    </source>
</evidence>
<dbReference type="OrthoDB" id="9805754at2"/>
<evidence type="ECO:0000313" key="11">
    <source>
        <dbReference type="Proteomes" id="UP000009232"/>
    </source>
</evidence>
<keyword evidence="2 4" id="KW-0521">NADP</keyword>
<dbReference type="InterPro" id="IPR029036">
    <property type="entry name" value="P5CR_dimer"/>
</dbReference>
<dbReference type="PIRSF" id="PIRSF000193">
    <property type="entry name" value="Pyrrol-5-carb_rd"/>
    <property type="match status" value="1"/>
</dbReference>
<dbReference type="STRING" id="717773.Thicy_0336"/>
<evidence type="ECO:0000256" key="5">
    <source>
        <dbReference type="NCBIfam" id="TIGR00112"/>
    </source>
</evidence>
<dbReference type="Pfam" id="PF14748">
    <property type="entry name" value="P5CR_dimer"/>
    <property type="match status" value="1"/>
</dbReference>
<comment type="catalytic activity">
    <reaction evidence="4 7">
        <text>L-proline + NADP(+) = (S)-1-pyrroline-5-carboxylate + NADPH + 2 H(+)</text>
        <dbReference type="Rhea" id="RHEA:14109"/>
        <dbReference type="ChEBI" id="CHEBI:15378"/>
        <dbReference type="ChEBI" id="CHEBI:17388"/>
        <dbReference type="ChEBI" id="CHEBI:57783"/>
        <dbReference type="ChEBI" id="CHEBI:58349"/>
        <dbReference type="ChEBI" id="CHEBI:60039"/>
        <dbReference type="EC" id="1.5.1.2"/>
    </reaction>
</comment>
<evidence type="ECO:0000256" key="1">
    <source>
        <dbReference type="ARBA" id="ARBA00005525"/>
    </source>
</evidence>
<comment type="similarity">
    <text evidence="1 4 7">Belongs to the pyrroline-5-carboxylate reductase family.</text>
</comment>
<dbReference type="eggNOG" id="COG0345">
    <property type="taxonomic scope" value="Bacteria"/>
</dbReference>
<evidence type="ECO:0000259" key="8">
    <source>
        <dbReference type="Pfam" id="PF03807"/>
    </source>
</evidence>
<protein>
    <recommendedName>
        <fullName evidence="4 5">Pyrroline-5-carboxylate reductase</fullName>
        <shortName evidence="4">P5C reductase</shortName>
        <shortName evidence="4">P5CR</shortName>
        <ecNumber evidence="4 5">1.5.1.2</ecNumber>
    </recommendedName>
    <alternativeName>
        <fullName evidence="4">PCA reductase</fullName>
    </alternativeName>
</protein>
<dbReference type="NCBIfam" id="TIGR00112">
    <property type="entry name" value="proC"/>
    <property type="match status" value="1"/>
</dbReference>
<feature type="binding site" evidence="6">
    <location>
        <begin position="67"/>
        <end position="70"/>
    </location>
    <ligand>
        <name>NADP(+)</name>
        <dbReference type="ChEBI" id="CHEBI:58349"/>
    </ligand>
</feature>
<dbReference type="EMBL" id="CP002776">
    <property type="protein sequence ID" value="AEG31112.1"/>
    <property type="molecule type" value="Genomic_DNA"/>
</dbReference>
<comment type="subcellular location">
    <subcellularLocation>
        <location evidence="4">Cytoplasm</location>
    </subcellularLocation>
</comment>
<dbReference type="FunFam" id="1.10.3730.10:FF:000001">
    <property type="entry name" value="Pyrroline-5-carboxylate reductase"/>
    <property type="match status" value="1"/>
</dbReference>
<evidence type="ECO:0000256" key="3">
    <source>
        <dbReference type="ARBA" id="ARBA00023002"/>
    </source>
</evidence>
<dbReference type="InterPro" id="IPR036291">
    <property type="entry name" value="NAD(P)-bd_dom_sf"/>
</dbReference>
<dbReference type="PANTHER" id="PTHR11645">
    <property type="entry name" value="PYRROLINE-5-CARBOXYLATE REDUCTASE"/>
    <property type="match status" value="1"/>
</dbReference>
<dbReference type="GO" id="GO:0005737">
    <property type="term" value="C:cytoplasm"/>
    <property type="evidence" value="ECO:0007669"/>
    <property type="project" value="UniProtKB-SubCell"/>
</dbReference>
<proteinExistence type="inferred from homology"/>
<dbReference type="Gene3D" id="3.40.50.720">
    <property type="entry name" value="NAD(P)-binding Rossmann-like Domain"/>
    <property type="match status" value="1"/>
</dbReference>
<dbReference type="PROSITE" id="PS00521">
    <property type="entry name" value="P5CR"/>
    <property type="match status" value="1"/>
</dbReference>
<sequence>MTTRIAFLGAGNMAKSLIGGLLASGHPADAIMVSDKLATQAADLQLAGVCWCESNDALLAADLIVLAVKPQQLQAACEALAPKLQQQTKPPLFVSIAAGITTDTLARWLGADYAIVRTMPNTPALIQSGATGLFANAQVTPAQHEQAEQVLRSAGITLWVNKESQLDAVTALSGSGPAYFFLFMEAMVSAGKELGLNQDTAELLTLQTALGAAKMALESDVNLAELRARVTSPNGTTERAIQSFQTAQLEQTVAKAMQAAHQRAQQLSQELGGQA</sequence>
<dbReference type="GO" id="GO:0055129">
    <property type="term" value="P:L-proline biosynthetic process"/>
    <property type="evidence" value="ECO:0007669"/>
    <property type="project" value="UniProtKB-UniRule"/>
</dbReference>
<reference evidence="10 11" key="1">
    <citation type="submission" date="2011-05" db="EMBL/GenBank/DDBJ databases">
        <title>Complete sequence of Thioalkalimicrobium cyclicum ALM1.</title>
        <authorList>
            <consortium name="US DOE Joint Genome Institute"/>
            <person name="Lucas S."/>
            <person name="Han J."/>
            <person name="Lapidus A."/>
            <person name="Cheng J.-F."/>
            <person name="Goodwin L."/>
            <person name="Pitluck S."/>
            <person name="Peters L."/>
            <person name="Mikhailova N."/>
            <person name="Davenport K."/>
            <person name="Han C."/>
            <person name="Tapia R."/>
            <person name="Land M."/>
            <person name="Hauser L."/>
            <person name="Kyrpides N."/>
            <person name="Ivanova N."/>
            <person name="Pagani I."/>
            <person name="Kappler U."/>
            <person name="Woyke T."/>
        </authorList>
    </citation>
    <scope>NUCLEOTIDE SEQUENCE [LARGE SCALE GENOMIC DNA]</scope>
    <source>
        <strain evidence="11">DSM 14477 / JCM 11371 / ALM1</strain>
    </source>
</reference>
<keyword evidence="3 4" id="KW-0560">Oxidoreductase</keyword>
<keyword evidence="11" id="KW-1185">Reference proteome</keyword>
<evidence type="ECO:0000256" key="2">
    <source>
        <dbReference type="ARBA" id="ARBA00022857"/>
    </source>
</evidence>
<dbReference type="InterPro" id="IPR008927">
    <property type="entry name" value="6-PGluconate_DH-like_C_sf"/>
</dbReference>
<dbReference type="InterPro" id="IPR028939">
    <property type="entry name" value="P5C_Rdtase_cat_N"/>
</dbReference>
<feature type="domain" description="Pyrroline-5-carboxylate reductase dimerisation" evidence="9">
    <location>
        <begin position="163"/>
        <end position="267"/>
    </location>
</feature>
<dbReference type="SUPFAM" id="SSF48179">
    <property type="entry name" value="6-phosphogluconate dehydrogenase C-terminal domain-like"/>
    <property type="match status" value="1"/>
</dbReference>
<dbReference type="HOGENOM" id="CLU_042344_0_1_6"/>
<dbReference type="UniPathway" id="UPA00098">
    <property type="reaction ID" value="UER00361"/>
</dbReference>
<dbReference type="Proteomes" id="UP000009232">
    <property type="component" value="Chromosome"/>
</dbReference>
<keyword evidence="4 7" id="KW-0028">Amino-acid biosynthesis</keyword>
<feature type="binding site" evidence="6">
    <location>
        <begin position="8"/>
        <end position="13"/>
    </location>
    <ligand>
        <name>NADP(+)</name>
        <dbReference type="ChEBI" id="CHEBI:58349"/>
    </ligand>
</feature>
<comment type="catalytic activity">
    <reaction evidence="4">
        <text>L-proline + NAD(+) = (S)-1-pyrroline-5-carboxylate + NADH + 2 H(+)</text>
        <dbReference type="Rhea" id="RHEA:14105"/>
        <dbReference type="ChEBI" id="CHEBI:15378"/>
        <dbReference type="ChEBI" id="CHEBI:17388"/>
        <dbReference type="ChEBI" id="CHEBI:57540"/>
        <dbReference type="ChEBI" id="CHEBI:57945"/>
        <dbReference type="ChEBI" id="CHEBI:60039"/>
        <dbReference type="EC" id="1.5.1.2"/>
    </reaction>
</comment>
<dbReference type="SUPFAM" id="SSF51735">
    <property type="entry name" value="NAD(P)-binding Rossmann-fold domains"/>
    <property type="match status" value="1"/>
</dbReference>
<dbReference type="PANTHER" id="PTHR11645:SF0">
    <property type="entry name" value="PYRROLINE-5-CARBOXYLATE REDUCTASE 3"/>
    <property type="match status" value="1"/>
</dbReference>
<accession>F6DAE6</accession>